<name>A0A9C7US72_9RHOD</name>
<feature type="region of interest" description="Disordered" evidence="1">
    <location>
        <begin position="1"/>
        <end position="62"/>
    </location>
</feature>
<dbReference type="EMBL" id="BQMJ01000029">
    <property type="protein sequence ID" value="GJQ12059.1"/>
    <property type="molecule type" value="Genomic_DNA"/>
</dbReference>
<feature type="compositionally biased region" description="Polar residues" evidence="1">
    <location>
        <begin position="44"/>
        <end position="56"/>
    </location>
</feature>
<feature type="domain" description="BZIP" evidence="2">
    <location>
        <begin position="265"/>
        <end position="315"/>
    </location>
</feature>
<dbReference type="PROSITE" id="PS00036">
    <property type="entry name" value="BZIP_BASIC"/>
    <property type="match status" value="1"/>
</dbReference>
<dbReference type="SUPFAM" id="SSF57959">
    <property type="entry name" value="Leucine zipper domain"/>
    <property type="match status" value="1"/>
</dbReference>
<dbReference type="AlphaFoldDB" id="A0A9C7US72"/>
<gene>
    <name evidence="3" type="ORF">GpartN1_g3850.t1</name>
    <name evidence="4" type="ORF">GpartN1_g5527.t1</name>
</gene>
<sequence>MENPTRKEEEAQQPPTSSSEQEKLEQEKLPSFRNLMAEIHGALASSTTQETPSSAVAQRGEIRKRPRVEAPLYVHIESQIPYEISPVSPFPGLRTAEYPLQGIEQVRAGETTHSETRKHHVEEGSAVQQEFSALEHTQTAKEARKHRRQILLVKSKSVRTAGAGRVQKVQPTFVSPEQTSPMILTEEGSIHTTVVPSETSTSPETEGIGEYETSPQATIKPMEPEEREEKKSTESMKESEAGPSSVPYHKRGRGRKREHPEWTEEQRQAQRIMKNREAAERARQKRKEREESLLRELTSAIERNRVLEEEIQRLRTLLKEVLPTSSSKNSQERSK</sequence>
<feature type="region of interest" description="Disordered" evidence="1">
    <location>
        <begin position="192"/>
        <end position="292"/>
    </location>
</feature>
<reference evidence="4" key="1">
    <citation type="journal article" date="2022" name="Proc. Natl. Acad. Sci. U.S.A.">
        <title>Life cycle and functional genomics of the unicellular red alga Galdieria for elucidating algal and plant evolution and industrial use.</title>
        <authorList>
            <person name="Hirooka S."/>
            <person name="Itabashi T."/>
            <person name="Ichinose T.M."/>
            <person name="Onuma R."/>
            <person name="Fujiwara T."/>
            <person name="Yamashita S."/>
            <person name="Jong L.W."/>
            <person name="Tomita R."/>
            <person name="Iwane A.H."/>
            <person name="Miyagishima S.Y."/>
        </authorList>
    </citation>
    <scope>NUCLEOTIDE SEQUENCE</scope>
    <source>
        <strain evidence="4">NBRC 102759</strain>
    </source>
</reference>
<proteinExistence type="predicted"/>
<keyword evidence="5" id="KW-1185">Reference proteome</keyword>
<evidence type="ECO:0000313" key="5">
    <source>
        <dbReference type="Proteomes" id="UP001061958"/>
    </source>
</evidence>
<dbReference type="Proteomes" id="UP001061958">
    <property type="component" value="Unassembled WGS sequence"/>
</dbReference>
<dbReference type="InterPro" id="IPR004827">
    <property type="entry name" value="bZIP"/>
</dbReference>
<feature type="compositionally biased region" description="Low complexity" evidence="1">
    <location>
        <begin position="192"/>
        <end position="206"/>
    </location>
</feature>
<protein>
    <recommendedName>
        <fullName evidence="2">BZIP domain-containing protein</fullName>
    </recommendedName>
</protein>
<dbReference type="EMBL" id="BQMJ01000046">
    <property type="protein sequence ID" value="GJQ13736.1"/>
    <property type="molecule type" value="Genomic_DNA"/>
</dbReference>
<dbReference type="GO" id="GO:0003700">
    <property type="term" value="F:DNA-binding transcription factor activity"/>
    <property type="evidence" value="ECO:0007669"/>
    <property type="project" value="InterPro"/>
</dbReference>
<dbReference type="PROSITE" id="PS50217">
    <property type="entry name" value="BZIP"/>
    <property type="match status" value="1"/>
</dbReference>
<evidence type="ECO:0000256" key="1">
    <source>
        <dbReference type="SAM" id="MobiDB-lite"/>
    </source>
</evidence>
<feature type="compositionally biased region" description="Basic and acidic residues" evidence="1">
    <location>
        <begin position="258"/>
        <end position="292"/>
    </location>
</feature>
<dbReference type="InterPro" id="IPR046347">
    <property type="entry name" value="bZIP_sf"/>
</dbReference>
<feature type="compositionally biased region" description="Basic and acidic residues" evidence="1">
    <location>
        <begin position="222"/>
        <end position="240"/>
    </location>
</feature>
<evidence type="ECO:0000313" key="4">
    <source>
        <dbReference type="EMBL" id="GJQ13736.1"/>
    </source>
</evidence>
<organism evidence="4 5">
    <name type="scientific">Galdieria partita</name>
    <dbReference type="NCBI Taxonomy" id="83374"/>
    <lineage>
        <taxon>Eukaryota</taxon>
        <taxon>Rhodophyta</taxon>
        <taxon>Bangiophyceae</taxon>
        <taxon>Galdieriales</taxon>
        <taxon>Galdieriaceae</taxon>
        <taxon>Galdieria</taxon>
    </lineage>
</organism>
<comment type="caution">
    <text evidence="4">The sequence shown here is derived from an EMBL/GenBank/DDBJ whole genome shotgun (WGS) entry which is preliminary data.</text>
</comment>
<accession>A0A9C7US72</accession>
<evidence type="ECO:0000313" key="3">
    <source>
        <dbReference type="EMBL" id="GJQ12059.1"/>
    </source>
</evidence>
<dbReference type="CDD" id="cd14686">
    <property type="entry name" value="bZIP"/>
    <property type="match status" value="1"/>
</dbReference>
<feature type="compositionally biased region" description="Basic and acidic residues" evidence="1">
    <location>
        <begin position="1"/>
        <end position="10"/>
    </location>
</feature>
<feature type="compositionally biased region" description="Basic and acidic residues" evidence="1">
    <location>
        <begin position="20"/>
        <end position="30"/>
    </location>
</feature>
<evidence type="ECO:0000259" key="2">
    <source>
        <dbReference type="PROSITE" id="PS50217"/>
    </source>
</evidence>
<feature type="compositionally biased region" description="Basic residues" evidence="1">
    <location>
        <begin position="248"/>
        <end position="257"/>
    </location>
</feature>
<dbReference type="OrthoDB" id="10259at2759"/>
<dbReference type="SMART" id="SM00338">
    <property type="entry name" value="BRLZ"/>
    <property type="match status" value="1"/>
</dbReference>
<reference evidence="4" key="2">
    <citation type="submission" date="2022-01" db="EMBL/GenBank/DDBJ databases">
        <authorList>
            <person name="Hirooka S."/>
            <person name="Miyagishima S.Y."/>
        </authorList>
    </citation>
    <scope>NUCLEOTIDE SEQUENCE</scope>
    <source>
        <strain evidence="4">NBRC 102759</strain>
    </source>
</reference>